<dbReference type="RefSeq" id="XP_062721513.1">
    <property type="nucleotide sequence ID" value="XM_062864932.1"/>
</dbReference>
<name>A0AAJ0M1S8_9PEZI</name>
<comment type="caution">
    <text evidence="2">The sequence shown here is derived from an EMBL/GenBank/DDBJ whole genome shotgun (WGS) entry which is preliminary data.</text>
</comment>
<evidence type="ECO:0000256" key="1">
    <source>
        <dbReference type="SAM" id="MobiDB-lite"/>
    </source>
</evidence>
<dbReference type="EMBL" id="JAUDZG010000004">
    <property type="protein sequence ID" value="KAK3305733.1"/>
    <property type="molecule type" value="Genomic_DNA"/>
</dbReference>
<gene>
    <name evidence="2" type="ORF">B0T15DRAFT_397980</name>
</gene>
<reference evidence="2" key="1">
    <citation type="journal article" date="2023" name="Mol. Phylogenet. Evol.">
        <title>Genome-scale phylogeny and comparative genomics of the fungal order Sordariales.</title>
        <authorList>
            <person name="Hensen N."/>
            <person name="Bonometti L."/>
            <person name="Westerberg I."/>
            <person name="Brannstrom I.O."/>
            <person name="Guillou S."/>
            <person name="Cros-Aarteil S."/>
            <person name="Calhoun S."/>
            <person name="Haridas S."/>
            <person name="Kuo A."/>
            <person name="Mondo S."/>
            <person name="Pangilinan J."/>
            <person name="Riley R."/>
            <person name="LaButti K."/>
            <person name="Andreopoulos B."/>
            <person name="Lipzen A."/>
            <person name="Chen C."/>
            <person name="Yan M."/>
            <person name="Daum C."/>
            <person name="Ng V."/>
            <person name="Clum A."/>
            <person name="Steindorff A."/>
            <person name="Ohm R.A."/>
            <person name="Martin F."/>
            <person name="Silar P."/>
            <person name="Natvig D.O."/>
            <person name="Lalanne C."/>
            <person name="Gautier V."/>
            <person name="Ament-Velasquez S.L."/>
            <person name="Kruys A."/>
            <person name="Hutchinson M.I."/>
            <person name="Powell A.J."/>
            <person name="Barry K."/>
            <person name="Miller A.N."/>
            <person name="Grigoriev I.V."/>
            <person name="Debuchy R."/>
            <person name="Gladieux P."/>
            <person name="Hiltunen Thoren M."/>
            <person name="Johannesson H."/>
        </authorList>
    </citation>
    <scope>NUCLEOTIDE SEQUENCE</scope>
    <source>
        <strain evidence="2">CBS 333.67</strain>
    </source>
</reference>
<sequence>MEATNSVFFSHHHEQVVALMKKKFQDLLDYDKTKNRKILHVDWVAGNPDDPARKEGGESAANGGMSEEDRKLAESAARSVMRITYGVQQWDENKTWNKSMFFGDWLKDQNGFRQHYVEVQVKRISGGDEKLLSDCMISPKLVWLPLHDENAPTIEPVTVPPVVATGARQLPTPREQVRESLPEVEEVENAGPVSSPSAGPSAPRSGIPRSQALPTTGSFDSIEAAESEPADSPESTYSDEIYLPEGVDPFETIIPAHRTRAISAADMARHREHWDQNTVAKRRELDEIFSFHEDPAFIERKQKSFVYAVRIIAIPDRGDIVNVFSGPPVENRYGTLIASGGWVVPPLEERVKWRDEHKRGYRNKAAKLGRYEGLPRPTVQHAMPMQFDWSGNLEPRYYGPAAPIWRELCEPCLEDIYWMVWQLMAGKCFLGFNPGAGFGVLRRDPEGDKKLLSECPFKSPSAEALHHAASYPRGDETKRN</sequence>
<dbReference type="Proteomes" id="UP001273166">
    <property type="component" value="Unassembled WGS sequence"/>
</dbReference>
<feature type="region of interest" description="Disordered" evidence="1">
    <location>
        <begin position="44"/>
        <end position="69"/>
    </location>
</feature>
<keyword evidence="3" id="KW-1185">Reference proteome</keyword>
<reference evidence="2" key="2">
    <citation type="submission" date="2023-06" db="EMBL/GenBank/DDBJ databases">
        <authorList>
            <consortium name="Lawrence Berkeley National Laboratory"/>
            <person name="Mondo S.J."/>
            <person name="Hensen N."/>
            <person name="Bonometti L."/>
            <person name="Westerberg I."/>
            <person name="Brannstrom I.O."/>
            <person name="Guillou S."/>
            <person name="Cros-Aarteil S."/>
            <person name="Calhoun S."/>
            <person name="Haridas S."/>
            <person name="Kuo A."/>
            <person name="Pangilinan J."/>
            <person name="Riley R."/>
            <person name="Labutti K."/>
            <person name="Andreopoulos B."/>
            <person name="Lipzen A."/>
            <person name="Chen C."/>
            <person name="Yanf M."/>
            <person name="Daum C."/>
            <person name="Ng V."/>
            <person name="Clum A."/>
            <person name="Steindorff A."/>
            <person name="Ohm R."/>
            <person name="Martin F."/>
            <person name="Silar P."/>
            <person name="Natvig D."/>
            <person name="Lalanne C."/>
            <person name="Gautier V."/>
            <person name="Ament-Velasquez S.L."/>
            <person name="Kruys A."/>
            <person name="Hutchinson M.I."/>
            <person name="Powell A.J."/>
            <person name="Barry K."/>
            <person name="Miller A.N."/>
            <person name="Grigoriev I.V."/>
            <person name="Debuchy R."/>
            <person name="Gladieux P."/>
            <person name="Thoren M.H."/>
            <person name="Johannesson H."/>
        </authorList>
    </citation>
    <scope>NUCLEOTIDE SEQUENCE</scope>
    <source>
        <strain evidence="2">CBS 333.67</strain>
    </source>
</reference>
<feature type="compositionally biased region" description="Low complexity" evidence="1">
    <location>
        <begin position="190"/>
        <end position="208"/>
    </location>
</feature>
<protein>
    <submittedName>
        <fullName evidence="2">Uncharacterized protein</fullName>
    </submittedName>
</protein>
<feature type="region of interest" description="Disordered" evidence="1">
    <location>
        <begin position="166"/>
        <end position="215"/>
    </location>
</feature>
<evidence type="ECO:0000313" key="3">
    <source>
        <dbReference type="Proteomes" id="UP001273166"/>
    </source>
</evidence>
<accession>A0AAJ0M1S8</accession>
<feature type="region of interest" description="Disordered" evidence="1">
    <location>
        <begin position="461"/>
        <end position="480"/>
    </location>
</feature>
<organism evidence="2 3">
    <name type="scientific">Chaetomium strumarium</name>
    <dbReference type="NCBI Taxonomy" id="1170767"/>
    <lineage>
        <taxon>Eukaryota</taxon>
        <taxon>Fungi</taxon>
        <taxon>Dikarya</taxon>
        <taxon>Ascomycota</taxon>
        <taxon>Pezizomycotina</taxon>
        <taxon>Sordariomycetes</taxon>
        <taxon>Sordariomycetidae</taxon>
        <taxon>Sordariales</taxon>
        <taxon>Chaetomiaceae</taxon>
        <taxon>Chaetomium</taxon>
    </lineage>
</organism>
<evidence type="ECO:0000313" key="2">
    <source>
        <dbReference type="EMBL" id="KAK3305733.1"/>
    </source>
</evidence>
<proteinExistence type="predicted"/>
<dbReference type="GeneID" id="87883761"/>
<dbReference type="AlphaFoldDB" id="A0AAJ0M1S8"/>